<feature type="non-terminal residue" evidence="1">
    <location>
        <position position="13"/>
    </location>
</feature>
<dbReference type="EMBL" id="CAJNOQ010002741">
    <property type="protein sequence ID" value="CAF0975948.1"/>
    <property type="molecule type" value="Genomic_DNA"/>
</dbReference>
<feature type="non-terminal residue" evidence="1">
    <location>
        <position position="1"/>
    </location>
</feature>
<dbReference type="Proteomes" id="UP000681722">
    <property type="component" value="Unassembled WGS sequence"/>
</dbReference>
<evidence type="ECO:0000313" key="2">
    <source>
        <dbReference type="EMBL" id="CAF3748812.1"/>
    </source>
</evidence>
<accession>A0A814EZG3</accession>
<dbReference type="Proteomes" id="UP000663829">
    <property type="component" value="Unassembled WGS sequence"/>
</dbReference>
<gene>
    <name evidence="1" type="ORF">GPM918_LOCUS12491</name>
    <name evidence="2" type="ORF">SRO942_LOCUS12491</name>
</gene>
<keyword evidence="3" id="KW-1185">Reference proteome</keyword>
<comment type="caution">
    <text evidence="1">The sequence shown here is derived from an EMBL/GenBank/DDBJ whole genome shotgun (WGS) entry which is preliminary data.</text>
</comment>
<protein>
    <submittedName>
        <fullName evidence="1">Uncharacterized protein</fullName>
    </submittedName>
</protein>
<reference evidence="1" key="1">
    <citation type="submission" date="2021-02" db="EMBL/GenBank/DDBJ databases">
        <authorList>
            <person name="Nowell W R."/>
        </authorList>
    </citation>
    <scope>NUCLEOTIDE SEQUENCE</scope>
</reference>
<evidence type="ECO:0000313" key="1">
    <source>
        <dbReference type="EMBL" id="CAF0975948.1"/>
    </source>
</evidence>
<name>A0A814EZG3_9BILA</name>
<proteinExistence type="predicted"/>
<evidence type="ECO:0000313" key="3">
    <source>
        <dbReference type="Proteomes" id="UP000663829"/>
    </source>
</evidence>
<sequence>MANAARPRIFNLL</sequence>
<organism evidence="1 3">
    <name type="scientific">Didymodactylos carnosus</name>
    <dbReference type="NCBI Taxonomy" id="1234261"/>
    <lineage>
        <taxon>Eukaryota</taxon>
        <taxon>Metazoa</taxon>
        <taxon>Spiralia</taxon>
        <taxon>Gnathifera</taxon>
        <taxon>Rotifera</taxon>
        <taxon>Eurotatoria</taxon>
        <taxon>Bdelloidea</taxon>
        <taxon>Philodinida</taxon>
        <taxon>Philodinidae</taxon>
        <taxon>Didymodactylos</taxon>
    </lineage>
</organism>
<dbReference type="EMBL" id="CAJOBC010002741">
    <property type="protein sequence ID" value="CAF3748812.1"/>
    <property type="molecule type" value="Genomic_DNA"/>
</dbReference>